<dbReference type="InterPro" id="IPR036665">
    <property type="entry name" value="PTS_IIA_glucitol/sorbitol_sf"/>
</dbReference>
<name>A0ABY5XEC6_ERWPY</name>
<keyword evidence="3" id="KW-1185">Reference proteome</keyword>
<dbReference type="EC" id="2.7.1.198" evidence="2"/>
<keyword evidence="2" id="KW-0808">Transferase</keyword>
<feature type="modified residue" description="Phosphohistidine; by HPr" evidence="1">
    <location>
        <position position="43"/>
    </location>
</feature>
<evidence type="ECO:0000313" key="3">
    <source>
        <dbReference type="Proteomes" id="UP001058553"/>
    </source>
</evidence>
<dbReference type="InterPro" id="IPR018454">
    <property type="entry name" value="PTS_IIA_glucitol/sorbitol_sub"/>
</dbReference>
<dbReference type="SUPFAM" id="SSF141530">
    <property type="entry name" value="PTSIIA/GutA-like"/>
    <property type="match status" value="1"/>
</dbReference>
<dbReference type="EMBL" id="CP103445">
    <property type="protein sequence ID" value="UWS35450.1"/>
    <property type="molecule type" value="Genomic_DNA"/>
</dbReference>
<dbReference type="Pfam" id="PF03829">
    <property type="entry name" value="PTSIIA_gutA"/>
    <property type="match status" value="1"/>
</dbReference>
<dbReference type="Proteomes" id="UP001058553">
    <property type="component" value="Chromosome"/>
</dbReference>
<dbReference type="PROSITE" id="PS51097">
    <property type="entry name" value="PTS_EIIA_TYPE_5"/>
    <property type="match status" value="1"/>
</dbReference>
<gene>
    <name evidence="2" type="ORF">NYP84_15250</name>
</gene>
<protein>
    <submittedName>
        <fullName evidence="2">Glucitol/sorbitol-specific PTS transporter subunit IIA</fullName>
        <ecNumber evidence="2">2.7.1.198</ecNumber>
    </submittedName>
</protein>
<reference evidence="2" key="1">
    <citation type="submission" date="2022-07" db="EMBL/GenBank/DDBJ databases">
        <title>Genetic diversity of Erwinia pyrifoliae.</title>
        <authorList>
            <person name="Park D.S."/>
            <person name="Ham H."/>
        </authorList>
    </citation>
    <scope>NUCLEOTIDE SEQUENCE</scope>
    <source>
        <strain evidence="2">CP201486</strain>
    </source>
</reference>
<dbReference type="PANTHER" id="PTHR40398:SF1">
    <property type="entry name" value="PTS SYSTEM GLUCITOL_SORBITOL-SPECIFIC EIIA COMPONENT"/>
    <property type="match status" value="1"/>
</dbReference>
<proteinExistence type="predicted"/>
<dbReference type="PANTHER" id="PTHR40398">
    <property type="entry name" value="PTS SYSTEM GLUCITOL/SORBITOL-SPECIFIC EIIA COMPONENT"/>
    <property type="match status" value="1"/>
</dbReference>
<organism evidence="2 3">
    <name type="scientific">Erwinia pyrifoliae</name>
    <dbReference type="NCBI Taxonomy" id="79967"/>
    <lineage>
        <taxon>Bacteria</taxon>
        <taxon>Pseudomonadati</taxon>
        <taxon>Pseudomonadota</taxon>
        <taxon>Gammaproteobacteria</taxon>
        <taxon>Enterobacterales</taxon>
        <taxon>Erwiniaceae</taxon>
        <taxon>Erwinia</taxon>
    </lineage>
</organism>
<evidence type="ECO:0000256" key="1">
    <source>
        <dbReference type="PROSITE-ProRule" id="PRU00420"/>
    </source>
</evidence>
<dbReference type="GeneID" id="92238234"/>
<dbReference type="GO" id="GO:0016740">
    <property type="term" value="F:transferase activity"/>
    <property type="evidence" value="ECO:0007669"/>
    <property type="project" value="UniProtKB-KW"/>
</dbReference>
<dbReference type="Gene3D" id="2.40.33.40">
    <property type="entry name" value="Phosphotransferase system, glucitol/sorbitol-specific IIA component"/>
    <property type="match status" value="1"/>
</dbReference>
<dbReference type="InterPro" id="IPR004716">
    <property type="entry name" value="PTS_IIA_glucitol/sorbitol-sp"/>
</dbReference>
<dbReference type="RefSeq" id="WP_012666940.1">
    <property type="nucleotide sequence ID" value="NZ_CP023567.1"/>
</dbReference>
<dbReference type="NCBIfam" id="TIGR00849">
    <property type="entry name" value="gutA"/>
    <property type="match status" value="1"/>
</dbReference>
<accession>A0ABY5XEC6</accession>
<evidence type="ECO:0000313" key="2">
    <source>
        <dbReference type="EMBL" id="UWS35450.1"/>
    </source>
</evidence>
<sequence length="128" mass="13779">MTIVYESTFVAVGTSACESLEDDFLITFGEGAPEDIAEYCFIHRNDINQGGLLGAGSTLTIGEQHYPVTAVGEVARENLRDLGHITVRFDGANHAEFPGTVHVTGLPPSVIEPGQKFRVVSELSGEMR</sequence>